<sequence>MRYLLRLALTSLFLLGLAAPLWAQKVTSFTLKNGMQVVVIENHRAPVAVNMVWYKVGAADEKPGVSGIAHFLEHLMFKGTDTMKPGQFSATVAANGGSDNAFTSWDYTAYFQRVAADRLGLMMKMEADRMRHLKLSPEDVKTERQVILEERSQRIDNNPDALFGEQTRAAQFLNSPYGIPVIGWRQEMEKLSRKEALDFYKTYYAPNNAVLVVAGDVTPDKVKAMAEANFGVLEPTPNLPVRARPQEPPQLAARRLAMSDPRVADPYMTRSYLAPERNPGHQKTAAALTVLADLLGGNPATSVLGKALQFDKHLALYTSASYGGTSVDPTTFGFVVVPAPGVKLQDAEAALDAALAKFMKDGPDPAELARIKTEIKAAQIYGDDDTGGLARRYGSALAVGLTVQDVKDWPKILESVTAEDVMKAAREVLVAKHSVTGYLTPAGGATTGAPAAAAAAIQPGAATQVTQ</sequence>
<dbReference type="SUPFAM" id="SSF63411">
    <property type="entry name" value="LuxS/MPP-like metallohydrolase"/>
    <property type="match status" value="2"/>
</dbReference>
<reference evidence="13" key="1">
    <citation type="journal article" date="2019" name="Int. J. Syst. Evol. Microbiol.">
        <title>The Global Catalogue of Microorganisms (GCM) 10K type strain sequencing project: providing services to taxonomists for standard genome sequencing and annotation.</title>
        <authorList>
            <consortium name="The Broad Institute Genomics Platform"/>
            <consortium name="The Broad Institute Genome Sequencing Center for Infectious Disease"/>
            <person name="Wu L."/>
            <person name="Ma J."/>
        </authorList>
    </citation>
    <scope>NUCLEOTIDE SEQUENCE [LARGE SCALE GENOMIC DNA]</scope>
    <source>
        <strain evidence="13">KCTC 62192</strain>
    </source>
</reference>
<evidence type="ECO:0000259" key="10">
    <source>
        <dbReference type="Pfam" id="PF00675"/>
    </source>
</evidence>
<accession>A0ABV7ABF4</accession>
<evidence type="ECO:0000256" key="7">
    <source>
        <dbReference type="ARBA" id="ARBA00023049"/>
    </source>
</evidence>
<comment type="similarity">
    <text evidence="2 8">Belongs to the peptidase M16 family.</text>
</comment>
<proteinExistence type="inferred from homology"/>
<evidence type="ECO:0000256" key="3">
    <source>
        <dbReference type="ARBA" id="ARBA00022670"/>
    </source>
</evidence>
<evidence type="ECO:0000259" key="11">
    <source>
        <dbReference type="Pfam" id="PF05193"/>
    </source>
</evidence>
<feature type="domain" description="Peptidase M16 N-terminal" evidence="10">
    <location>
        <begin position="37"/>
        <end position="182"/>
    </location>
</feature>
<keyword evidence="3" id="KW-0645">Protease</keyword>
<keyword evidence="7" id="KW-0482">Metalloprotease</keyword>
<evidence type="ECO:0000256" key="1">
    <source>
        <dbReference type="ARBA" id="ARBA00001947"/>
    </source>
</evidence>
<evidence type="ECO:0000313" key="13">
    <source>
        <dbReference type="Proteomes" id="UP001595443"/>
    </source>
</evidence>
<keyword evidence="5" id="KW-0378">Hydrolase</keyword>
<dbReference type="PROSITE" id="PS00143">
    <property type="entry name" value="INSULINASE"/>
    <property type="match status" value="1"/>
</dbReference>
<dbReference type="InterPro" id="IPR050626">
    <property type="entry name" value="Peptidase_M16"/>
</dbReference>
<protein>
    <submittedName>
        <fullName evidence="12">M16 family metallopeptidase</fullName>
    </submittedName>
</protein>
<evidence type="ECO:0000256" key="9">
    <source>
        <dbReference type="SAM" id="SignalP"/>
    </source>
</evidence>
<evidence type="ECO:0000313" key="12">
    <source>
        <dbReference type="EMBL" id="MFC2966644.1"/>
    </source>
</evidence>
<dbReference type="Proteomes" id="UP001595443">
    <property type="component" value="Unassembled WGS sequence"/>
</dbReference>
<keyword evidence="6" id="KW-0862">Zinc</keyword>
<dbReference type="PANTHER" id="PTHR43690:SF17">
    <property type="entry name" value="PROTEIN YHJJ"/>
    <property type="match status" value="1"/>
</dbReference>
<dbReference type="InterPro" id="IPR011249">
    <property type="entry name" value="Metalloenz_LuxS/M16"/>
</dbReference>
<comment type="caution">
    <text evidence="12">The sequence shown here is derived from an EMBL/GenBank/DDBJ whole genome shotgun (WGS) entry which is preliminary data.</text>
</comment>
<dbReference type="Pfam" id="PF00675">
    <property type="entry name" value="Peptidase_M16"/>
    <property type="match status" value="1"/>
</dbReference>
<organism evidence="12 13">
    <name type="scientific">Acidimangrovimonas pyrenivorans</name>
    <dbReference type="NCBI Taxonomy" id="2030798"/>
    <lineage>
        <taxon>Bacteria</taxon>
        <taxon>Pseudomonadati</taxon>
        <taxon>Pseudomonadota</taxon>
        <taxon>Alphaproteobacteria</taxon>
        <taxon>Rhodobacterales</taxon>
        <taxon>Paracoccaceae</taxon>
        <taxon>Acidimangrovimonas</taxon>
    </lineage>
</organism>
<keyword evidence="13" id="KW-1185">Reference proteome</keyword>
<dbReference type="InterPro" id="IPR011765">
    <property type="entry name" value="Pept_M16_N"/>
</dbReference>
<dbReference type="Gene3D" id="3.30.830.10">
    <property type="entry name" value="Metalloenzyme, LuxS/M16 peptidase-like"/>
    <property type="match status" value="2"/>
</dbReference>
<feature type="domain" description="Peptidase M16 C-terminal" evidence="11">
    <location>
        <begin position="190"/>
        <end position="373"/>
    </location>
</feature>
<feature type="signal peptide" evidence="9">
    <location>
        <begin position="1"/>
        <end position="23"/>
    </location>
</feature>
<dbReference type="InterPro" id="IPR007863">
    <property type="entry name" value="Peptidase_M16_C"/>
</dbReference>
<dbReference type="EMBL" id="JBHRSK010000001">
    <property type="protein sequence ID" value="MFC2966644.1"/>
    <property type="molecule type" value="Genomic_DNA"/>
</dbReference>
<evidence type="ECO:0000256" key="8">
    <source>
        <dbReference type="RuleBase" id="RU004447"/>
    </source>
</evidence>
<dbReference type="InterPro" id="IPR001431">
    <property type="entry name" value="Pept_M16_Zn_BS"/>
</dbReference>
<evidence type="ECO:0000256" key="6">
    <source>
        <dbReference type="ARBA" id="ARBA00022833"/>
    </source>
</evidence>
<evidence type="ECO:0000256" key="2">
    <source>
        <dbReference type="ARBA" id="ARBA00007261"/>
    </source>
</evidence>
<dbReference type="RefSeq" id="WP_377830962.1">
    <property type="nucleotide sequence ID" value="NZ_JBHRSK010000001.1"/>
</dbReference>
<comment type="cofactor">
    <cofactor evidence="1">
        <name>Zn(2+)</name>
        <dbReference type="ChEBI" id="CHEBI:29105"/>
    </cofactor>
</comment>
<feature type="chain" id="PRO_5046162577" evidence="9">
    <location>
        <begin position="24"/>
        <end position="467"/>
    </location>
</feature>
<evidence type="ECO:0000256" key="5">
    <source>
        <dbReference type="ARBA" id="ARBA00022801"/>
    </source>
</evidence>
<keyword evidence="9" id="KW-0732">Signal</keyword>
<dbReference type="Pfam" id="PF05193">
    <property type="entry name" value="Peptidase_M16_C"/>
    <property type="match status" value="1"/>
</dbReference>
<dbReference type="PANTHER" id="PTHR43690">
    <property type="entry name" value="NARDILYSIN"/>
    <property type="match status" value="1"/>
</dbReference>
<evidence type="ECO:0000256" key="4">
    <source>
        <dbReference type="ARBA" id="ARBA00022723"/>
    </source>
</evidence>
<gene>
    <name evidence="12" type="ORF">ACFOES_00915</name>
</gene>
<name>A0ABV7ABF4_9RHOB</name>
<keyword evidence="4" id="KW-0479">Metal-binding</keyword>